<feature type="region of interest" description="Disordered" evidence="3">
    <location>
        <begin position="512"/>
        <end position="562"/>
    </location>
</feature>
<feature type="region of interest" description="Disordered" evidence="3">
    <location>
        <begin position="1427"/>
        <end position="1446"/>
    </location>
</feature>
<dbReference type="SFLD" id="SFLDF00035">
    <property type="entry name" value="phosphoglycolate_phosphatase"/>
    <property type="match status" value="1"/>
</dbReference>
<dbReference type="Pfam" id="PF00702">
    <property type="entry name" value="Hydrolase"/>
    <property type="match status" value="1"/>
</dbReference>
<dbReference type="InterPro" id="IPR023198">
    <property type="entry name" value="PGP-like_dom2"/>
</dbReference>
<dbReference type="NCBIfam" id="TIGR01509">
    <property type="entry name" value="HAD-SF-IA-v3"/>
    <property type="match status" value="1"/>
</dbReference>
<feature type="region of interest" description="Disordered" evidence="3">
    <location>
        <begin position="1355"/>
        <end position="1395"/>
    </location>
</feature>
<evidence type="ECO:0000256" key="1">
    <source>
        <dbReference type="ARBA" id="ARBA00022723"/>
    </source>
</evidence>
<dbReference type="EMBL" id="LSYV01000058">
    <property type="protein sequence ID" value="KXZ45206.1"/>
    <property type="molecule type" value="Genomic_DNA"/>
</dbReference>
<feature type="compositionally biased region" description="Basic and acidic residues" evidence="3">
    <location>
        <begin position="521"/>
        <end position="532"/>
    </location>
</feature>
<dbReference type="SFLD" id="SFLDS00003">
    <property type="entry name" value="Haloacid_Dehalogenase"/>
    <property type="match status" value="1"/>
</dbReference>
<evidence type="ECO:0000313" key="5">
    <source>
        <dbReference type="Proteomes" id="UP000075714"/>
    </source>
</evidence>
<dbReference type="InterPro" id="IPR036412">
    <property type="entry name" value="HAD-like_sf"/>
</dbReference>
<comment type="caution">
    <text evidence="4">The sequence shown here is derived from an EMBL/GenBank/DDBJ whole genome shotgun (WGS) entry which is preliminary data.</text>
</comment>
<dbReference type="SFLD" id="SFLDG01129">
    <property type="entry name" value="C1.5:_HAD__Beta-PGM__Phosphata"/>
    <property type="match status" value="1"/>
</dbReference>
<feature type="region of interest" description="Disordered" evidence="3">
    <location>
        <begin position="1967"/>
        <end position="1989"/>
    </location>
</feature>
<feature type="compositionally biased region" description="Gly residues" evidence="3">
    <location>
        <begin position="1031"/>
        <end position="1045"/>
    </location>
</feature>
<feature type="compositionally biased region" description="Low complexity" evidence="3">
    <location>
        <begin position="1437"/>
        <end position="1446"/>
    </location>
</feature>
<dbReference type="Proteomes" id="UP000075714">
    <property type="component" value="Unassembled WGS sequence"/>
</dbReference>
<evidence type="ECO:0000256" key="3">
    <source>
        <dbReference type="SAM" id="MobiDB-lite"/>
    </source>
</evidence>
<name>A0A150G5P1_GONPE</name>
<feature type="region of interest" description="Disordered" evidence="3">
    <location>
        <begin position="1864"/>
        <end position="1931"/>
    </location>
</feature>
<sequence>MQTLANRVRAPGAKPFAVEARRSTLPRRAVVARAQQLPEALLFDCDGVLVDTERDGHRISFNEAFKRKGLDHEWGVELYGELLEIGGGKERMTKYFNDPAARKALVQELHLLKTDLFMELVDSGAMPLRPGVARLIGEAIAAGVPVAVCSTSNERAVSTIVRVMLGPKVASVMRVFAGDVVPKKKPAPDIYLLAARELGVNPSRCVVVEDSRIGLRAAKAAGMTCVVTKSSYTQDEDFTGADAVFPSLGEDADPVGGVGFIYLGLQFLRLEALVAHAGESLALLLAQEAAESPRRGPAAAPAAAGAAAAACLGASADRGPATAIANEHLPTSDLAGGYPGGEEATSHNSSGTAGAGLSRAGPGPRADPASGPSTGPAGAVGRQGRWLSSSSPPLLLLLLRAPWWSQRLVAPLGLAGLVLELLGRAPAAALPYGRALAVLLVLSIAVQRDPVWSVLPQLGAAMALDFAAFLAALLAGRYGSAPAVLQHLMSSTAAAIGVVGLAPLYASLAAPPLPPPTPRPTSDRAEPNEGRRGSSGSTSGGSFAPRPRPPGAPSRDGCASEVPLPAASLPRGVLQLESRTLRPSYRRLLFLERCAASLLLSCGALWGVDGAGGLAAIRSGLGLHGVGGGGGGGGGMPPPPSVAQHARTAVATLVSAAASSLLLLNGLLAAMPGRLYDRHAPTVNGAVTALHAAAQLGALLAAPPPRSRVCLLRAVAALTGDLVAHGDPWVSLLTQIAALLAAAITVDAWLAPWKANAAAAPPPAAATWAAAAGLGPLPKTEVAMVAATAAGGGTGGLASLPLAHALPPWLLSLLTSAVAVVGGVDAGGAAAAGATAALGAAGAVGSGGSGGRGGSGRWLAALSYALVTALGASLCILLPHNRHIVSYRLYRRFRLPAAYGGACITLPVPDGEARRLRVAAAGVGGVGAGVTVVGDGSSSSVDFGTSAAAAAVPSPSLRRSAQSLIPASTSIWSAGSASGSGNGNGNGVWIRERYEVIYRRSVSLNNMAQGLERVSAVTRLSSGASDSHAPSGGGGGGGGGGSGGGLVGALRRLTVTPADSSAAAAPPQELTAAAAAAAAAERLADGSGGTASLAPSASPMRMSQFSSPFTSIQAAKAAAIEAAPAAAAAAPSKVEAEGLMASERDAAAGRQVSGSALISALDLELDEADVISGRIDFQGQLCKLAAMGSSAAAAAGGGDGRELQRLLQVLGSNGTSSSANTASLPMPFLPGRAGPSRSPSDISALIIAAAPSGRLPYYDPAAASGALPSAATAAGGIGSSASGGGGGAGAGSFLASMAASMSSSSVAQIAVASAAAGGVGDGGRRRSDAFSHQHDRVARLRAAPMRARSDLAVWRQHIQQQQHQQQQQQQQQQAGTPGDGRRPPRRSPSDMSYVGLRHPATAGAAAAVNATAAGAMGARPSSIQMAARPAGVSTTDASPPAAAANATAAPMPASAAAPAAAAQPPPAAGAGAAAQVPPASAAAAQRLTPGLSGTAAADGVTPARPQSGVQRQVAAAATAGGGGNGPSPARPYAAAPVIRPAAAGAAAAAPVVASNGRRGSSAAPGAIPSPLLDSTALALLGQNLILIGGSSGGPSSLHLLASTQSPNFMDSTQLIQERLMGLASTAGGAPPPVGPGTAFLGASRGGAAAVATAAAAADGDMYPTAPSIGTRISLPADVGAAAAAAAPAAAGAAAFGSPELYGLHAPAPPWALGSGSNASGALAELEQAHARELAALWTSSSAGGDGGCLSPMPSGSMSSAPAGGAGAATATSAAAAGTAAAGTAVASNVATMGSYSSGRGVADRLLGSDGTNRILSAVLEVPEHDLSSGVHGSSRLVDPAGRAGASASAATGGGGLGSGIYVGGGDGNSDGLRPTLPAAAPPPPPPVERRGSTTRHRRLSQVMNPGRPLMPPPTFPAEPDLPPGGAQGPAPPLPLTEGRLRAHSVQRLLNEEATLAVAVAVPVPGSAAPASCSGGGHSPTAAGGTVGSTTNNMSFENWANTDELADALLGGPQTGGSRADTGAGTGSGRRGDSAAAAAPAVGVGRLLGRVGLAAAAAAEAEATRHGSAQHKEHEAREEADKQGKVALELLEKMKGGQVAASGSSGGSGGRSAAASAAAGAAVTSTSGGGSGGGSAHHIPANKRTLGFIVSPELGSGAAGGGGAAGVAFASGGAAHPLAAVDSRVARGHDAAAALPAAARVPALSLPSRSPSVPNMAMYGGRQGHEHLLQGRRSVRRASSQGRSRLCSMVSSSSSNVAPTAPTAASASPVVSGLNTAPVVGGGRLGSGGGLGGGDSSLGGGLSPPPGRSASQLVLAGTRSPSASALVAQPGRSFGGGDDDALAALLNLAGASVVSSAGPQPGAIEFDSYADMPPMRPSQAQLAEALPYSILRGSVVAGEAVEADRRGAPRRVAVGVGGGAAAAATAAVAAAETGTGAEWAPNEPLPHGLLLRRASLDERAIKQRILAPAGARGQQNPLGAPHDLTAAALGGGAEGVLGAVAVAAGHRGVAPRASAAGSTVTAASGVSASTASLQSFADVALGGGTFYC</sequence>
<proteinExistence type="predicted"/>
<feature type="region of interest" description="Disordered" evidence="3">
    <location>
        <begin position="1022"/>
        <end position="1045"/>
    </location>
</feature>
<dbReference type="InterPro" id="IPR023214">
    <property type="entry name" value="HAD_sf"/>
</dbReference>
<dbReference type="Gene3D" id="1.10.150.240">
    <property type="entry name" value="Putative phosphatase, domain 2"/>
    <property type="match status" value="1"/>
</dbReference>
<feature type="region of interest" description="Disordered" evidence="3">
    <location>
        <begin position="2249"/>
        <end position="2268"/>
    </location>
</feature>
<accession>A0A150G5P1</accession>
<evidence type="ECO:0000313" key="4">
    <source>
        <dbReference type="EMBL" id="KXZ45206.1"/>
    </source>
</evidence>
<feature type="region of interest" description="Disordered" evidence="3">
    <location>
        <begin position="2061"/>
        <end position="2081"/>
    </location>
</feature>
<keyword evidence="5" id="KW-1185">Reference proteome</keyword>
<feature type="region of interest" description="Disordered" evidence="3">
    <location>
        <begin position="330"/>
        <end position="384"/>
    </location>
</feature>
<evidence type="ECO:0000256" key="2">
    <source>
        <dbReference type="ARBA" id="ARBA00022801"/>
    </source>
</evidence>
<feature type="compositionally biased region" description="Low complexity" evidence="3">
    <location>
        <begin position="1356"/>
        <end position="1373"/>
    </location>
</feature>
<dbReference type="SUPFAM" id="SSF56784">
    <property type="entry name" value="HAD-like"/>
    <property type="match status" value="1"/>
</dbReference>
<feature type="compositionally biased region" description="Low complexity" evidence="3">
    <location>
        <begin position="534"/>
        <end position="545"/>
    </location>
</feature>
<feature type="compositionally biased region" description="Pro residues" evidence="3">
    <location>
        <begin position="1908"/>
        <end position="1922"/>
    </location>
</feature>
<dbReference type="SFLD" id="SFLDG01135">
    <property type="entry name" value="C1.5.6:_HAD__Beta-PGM__Phospha"/>
    <property type="match status" value="1"/>
</dbReference>
<dbReference type="PANTHER" id="PTHR42896:SF2">
    <property type="entry name" value="CBBY-LIKE PROTEIN"/>
    <property type="match status" value="1"/>
</dbReference>
<organism evidence="4 5">
    <name type="scientific">Gonium pectorale</name>
    <name type="common">Green alga</name>
    <dbReference type="NCBI Taxonomy" id="33097"/>
    <lineage>
        <taxon>Eukaryota</taxon>
        <taxon>Viridiplantae</taxon>
        <taxon>Chlorophyta</taxon>
        <taxon>core chlorophytes</taxon>
        <taxon>Chlorophyceae</taxon>
        <taxon>CS clade</taxon>
        <taxon>Chlamydomonadales</taxon>
        <taxon>Volvocaceae</taxon>
        <taxon>Gonium</taxon>
    </lineage>
</organism>
<gene>
    <name evidence="4" type="ORF">GPECTOR_57g496</name>
</gene>
<dbReference type="GO" id="GO:0046872">
    <property type="term" value="F:metal ion binding"/>
    <property type="evidence" value="ECO:0007669"/>
    <property type="project" value="UniProtKB-KW"/>
</dbReference>
<feature type="region of interest" description="Disordered" evidence="3">
    <location>
        <begin position="2007"/>
        <end position="2033"/>
    </location>
</feature>
<reference evidence="5" key="1">
    <citation type="journal article" date="2016" name="Nat. Commun.">
        <title>The Gonium pectorale genome demonstrates co-option of cell cycle regulation during the evolution of multicellularity.</title>
        <authorList>
            <person name="Hanschen E.R."/>
            <person name="Marriage T.N."/>
            <person name="Ferris P.J."/>
            <person name="Hamaji T."/>
            <person name="Toyoda A."/>
            <person name="Fujiyama A."/>
            <person name="Neme R."/>
            <person name="Noguchi H."/>
            <person name="Minakuchi Y."/>
            <person name="Suzuki M."/>
            <person name="Kawai-Toyooka H."/>
            <person name="Smith D.R."/>
            <person name="Sparks H."/>
            <person name="Anderson J."/>
            <person name="Bakaric R."/>
            <person name="Luria V."/>
            <person name="Karger A."/>
            <person name="Kirschner M.W."/>
            <person name="Durand P.M."/>
            <person name="Michod R.E."/>
            <person name="Nozaki H."/>
            <person name="Olson B.J."/>
        </authorList>
    </citation>
    <scope>NUCLEOTIDE SEQUENCE [LARGE SCALE GENOMIC DNA]</scope>
    <source>
        <strain evidence="5">NIES-2863</strain>
    </source>
</reference>
<dbReference type="InterPro" id="IPR044999">
    <property type="entry name" value="CbbY-like"/>
</dbReference>
<keyword evidence="2" id="KW-0378">Hydrolase</keyword>
<dbReference type="FunFam" id="3.40.50.1000:FF:000036">
    <property type="entry name" value="HAD family hydrolase"/>
    <property type="match status" value="1"/>
</dbReference>
<dbReference type="InterPro" id="IPR006439">
    <property type="entry name" value="HAD-SF_hydro_IA"/>
</dbReference>
<dbReference type="GO" id="GO:0016787">
    <property type="term" value="F:hydrolase activity"/>
    <property type="evidence" value="ECO:0007669"/>
    <property type="project" value="UniProtKB-KW"/>
</dbReference>
<dbReference type="OrthoDB" id="40579at2759"/>
<keyword evidence="1" id="KW-0479">Metal-binding</keyword>
<feature type="compositionally biased region" description="Gly residues" evidence="3">
    <location>
        <begin position="2284"/>
        <end position="2301"/>
    </location>
</feature>
<dbReference type="STRING" id="33097.A0A150G5P1"/>
<feature type="region of interest" description="Disordered" evidence="3">
    <location>
        <begin position="1493"/>
        <end position="1531"/>
    </location>
</feature>
<dbReference type="Gene3D" id="3.40.50.1000">
    <property type="entry name" value="HAD superfamily/HAD-like"/>
    <property type="match status" value="1"/>
</dbReference>
<feature type="region of interest" description="Disordered" evidence="3">
    <location>
        <begin position="2284"/>
        <end position="2312"/>
    </location>
</feature>
<dbReference type="PANTHER" id="PTHR42896">
    <property type="entry name" value="XYLULOSE-1,5-BISPHOSPHATE (XUBP) PHOSPHATASE"/>
    <property type="match status" value="1"/>
</dbReference>
<protein>
    <submittedName>
        <fullName evidence="4">Uncharacterized protein</fullName>
    </submittedName>
</protein>